<evidence type="ECO:0000256" key="12">
    <source>
        <dbReference type="PROSITE-ProRule" id="PRU00309"/>
    </source>
</evidence>
<dbReference type="PANTHER" id="PTHR46600:SF1">
    <property type="entry name" value="THAP DOMAIN-CONTAINING PROTEIN 1"/>
    <property type="match status" value="1"/>
</dbReference>
<evidence type="ECO:0000256" key="13">
    <source>
        <dbReference type="SAM" id="Coils"/>
    </source>
</evidence>
<evidence type="ECO:0000256" key="9">
    <source>
        <dbReference type="ARBA" id="ARBA00023163"/>
    </source>
</evidence>
<evidence type="ECO:0000256" key="10">
    <source>
        <dbReference type="ARBA" id="ARBA00023242"/>
    </source>
</evidence>
<name>A0A6G0VYJ8_APHCR</name>
<dbReference type="Proteomes" id="UP000478052">
    <property type="component" value="Unassembled WGS sequence"/>
</dbReference>
<feature type="domain" description="THAP-type" evidence="14">
    <location>
        <begin position="1"/>
        <end position="98"/>
    </location>
</feature>
<keyword evidence="6" id="KW-0805">Transcription regulation</keyword>
<organism evidence="15 16">
    <name type="scientific">Aphis craccivora</name>
    <name type="common">Cowpea aphid</name>
    <dbReference type="NCBI Taxonomy" id="307492"/>
    <lineage>
        <taxon>Eukaryota</taxon>
        <taxon>Metazoa</taxon>
        <taxon>Ecdysozoa</taxon>
        <taxon>Arthropoda</taxon>
        <taxon>Hexapoda</taxon>
        <taxon>Insecta</taxon>
        <taxon>Pterygota</taxon>
        <taxon>Neoptera</taxon>
        <taxon>Paraneoptera</taxon>
        <taxon>Hemiptera</taxon>
        <taxon>Sternorrhyncha</taxon>
        <taxon>Aphidomorpha</taxon>
        <taxon>Aphidoidea</taxon>
        <taxon>Aphididae</taxon>
        <taxon>Aphidini</taxon>
        <taxon>Aphis</taxon>
        <taxon>Aphis</taxon>
    </lineage>
</organism>
<evidence type="ECO:0000313" key="16">
    <source>
        <dbReference type="Proteomes" id="UP000478052"/>
    </source>
</evidence>
<reference evidence="15 16" key="1">
    <citation type="submission" date="2019-08" db="EMBL/GenBank/DDBJ databases">
        <title>Whole genome of Aphis craccivora.</title>
        <authorList>
            <person name="Voronova N.V."/>
            <person name="Shulinski R.S."/>
            <person name="Bandarenka Y.V."/>
            <person name="Zhorov D.G."/>
            <person name="Warner D."/>
        </authorList>
    </citation>
    <scope>NUCLEOTIDE SEQUENCE [LARGE SCALE GENOMIC DNA]</scope>
    <source>
        <strain evidence="15">180601</strain>
        <tissue evidence="15">Whole Body</tissue>
    </source>
</reference>
<evidence type="ECO:0000256" key="1">
    <source>
        <dbReference type="ARBA" id="ARBA00004642"/>
    </source>
</evidence>
<dbReference type="OrthoDB" id="4327074at2759"/>
<evidence type="ECO:0000256" key="4">
    <source>
        <dbReference type="ARBA" id="ARBA00022771"/>
    </source>
</evidence>
<keyword evidence="16" id="KW-1185">Reference proteome</keyword>
<dbReference type="EMBL" id="VUJU01010484">
    <property type="protein sequence ID" value="KAF0714145.1"/>
    <property type="molecule type" value="Genomic_DNA"/>
</dbReference>
<keyword evidence="11" id="KW-0131">Cell cycle</keyword>
<dbReference type="GO" id="GO:0043565">
    <property type="term" value="F:sequence-specific DNA binding"/>
    <property type="evidence" value="ECO:0007669"/>
    <property type="project" value="InterPro"/>
</dbReference>
<evidence type="ECO:0000313" key="15">
    <source>
        <dbReference type="EMBL" id="KAF0714145.1"/>
    </source>
</evidence>
<gene>
    <name evidence="15" type="ORF">FWK35_00032061</name>
</gene>
<comment type="caution">
    <text evidence="15">The sequence shown here is derived from an EMBL/GenBank/DDBJ whole genome shotgun (WGS) entry which is preliminary data.</text>
</comment>
<keyword evidence="5" id="KW-0862">Zinc</keyword>
<keyword evidence="8 12" id="KW-0238">DNA-binding</keyword>
<keyword evidence="3" id="KW-0479">Metal-binding</keyword>
<keyword evidence="7 13" id="KW-0175">Coiled coil</keyword>
<evidence type="ECO:0000256" key="2">
    <source>
        <dbReference type="ARBA" id="ARBA00006177"/>
    </source>
</evidence>
<dbReference type="Pfam" id="PF05485">
    <property type="entry name" value="THAP"/>
    <property type="match status" value="1"/>
</dbReference>
<sequence>MPVCVYYGCTTGSKKKGIIKDTKVDIHSFPKDEQLRTIWLKQIHWDNKKIKNINFNTDVVCSLHFSECQYVEKSLQQKLLNHSSKRKRLKPDAIPMSSYGFEYDDVSFCRSTTNTVDHVKTPCGLFTVTNNNHEVLNKTYRNEFKNPVGLFTVTCEQRRVSDINPQPESYRVKLFSSLDTIAGVDVLPPENHNDYGEELKKLKNVISLQQKEILSLKEQLNRVPLDFETWFTERLSHLFSPTQIELLLRPKHKVFRWTPKDISSARSLRSISIKAYRYLRDKKKFPLPEQNYSLNLKVKIIAQILSSSRGLSTLRQWVSNFQVEPGLLTNVLTLMQAKGNL</sequence>
<dbReference type="GO" id="GO:0008270">
    <property type="term" value="F:zinc ion binding"/>
    <property type="evidence" value="ECO:0007669"/>
    <property type="project" value="UniProtKB-KW"/>
</dbReference>
<evidence type="ECO:0000256" key="8">
    <source>
        <dbReference type="ARBA" id="ARBA00023125"/>
    </source>
</evidence>
<keyword evidence="9" id="KW-0804">Transcription</keyword>
<comment type="similarity">
    <text evidence="2">Belongs to the THAP1 family.</text>
</comment>
<keyword evidence="10" id="KW-0539">Nucleus</keyword>
<dbReference type="SMART" id="SM00980">
    <property type="entry name" value="THAP"/>
    <property type="match status" value="1"/>
</dbReference>
<evidence type="ECO:0000256" key="3">
    <source>
        <dbReference type="ARBA" id="ARBA00022723"/>
    </source>
</evidence>
<proteinExistence type="inferred from homology"/>
<accession>A0A6G0VYJ8</accession>
<dbReference type="GO" id="GO:0005654">
    <property type="term" value="C:nucleoplasm"/>
    <property type="evidence" value="ECO:0007669"/>
    <property type="project" value="UniProtKB-SubCell"/>
</dbReference>
<protein>
    <submittedName>
        <fullName evidence="15">THAP-type domain-containing protein</fullName>
    </submittedName>
</protein>
<dbReference type="PANTHER" id="PTHR46600">
    <property type="entry name" value="THAP DOMAIN-CONTAINING"/>
    <property type="match status" value="1"/>
</dbReference>
<evidence type="ECO:0000256" key="11">
    <source>
        <dbReference type="ARBA" id="ARBA00023306"/>
    </source>
</evidence>
<evidence type="ECO:0000256" key="7">
    <source>
        <dbReference type="ARBA" id="ARBA00023054"/>
    </source>
</evidence>
<dbReference type="PROSITE" id="PS50950">
    <property type="entry name" value="ZF_THAP"/>
    <property type="match status" value="1"/>
</dbReference>
<comment type="subcellular location">
    <subcellularLocation>
        <location evidence="1">Nucleus</location>
        <location evidence="1">Nucleoplasm</location>
    </subcellularLocation>
</comment>
<dbReference type="InterPro" id="IPR038441">
    <property type="entry name" value="THAP_Znf_sf"/>
</dbReference>
<evidence type="ECO:0000256" key="6">
    <source>
        <dbReference type="ARBA" id="ARBA00023015"/>
    </source>
</evidence>
<feature type="coiled-coil region" evidence="13">
    <location>
        <begin position="192"/>
        <end position="219"/>
    </location>
</feature>
<dbReference type="Gene3D" id="6.20.210.20">
    <property type="entry name" value="THAP domain"/>
    <property type="match status" value="1"/>
</dbReference>
<dbReference type="AlphaFoldDB" id="A0A6G0VYJ8"/>
<keyword evidence="4 12" id="KW-0863">Zinc-finger</keyword>
<evidence type="ECO:0000259" key="14">
    <source>
        <dbReference type="PROSITE" id="PS50950"/>
    </source>
</evidence>
<dbReference type="InterPro" id="IPR026516">
    <property type="entry name" value="THAP1/10"/>
</dbReference>
<dbReference type="SUPFAM" id="SSF57716">
    <property type="entry name" value="Glucocorticoid receptor-like (DNA-binding domain)"/>
    <property type="match status" value="1"/>
</dbReference>
<evidence type="ECO:0000256" key="5">
    <source>
        <dbReference type="ARBA" id="ARBA00022833"/>
    </source>
</evidence>
<dbReference type="InterPro" id="IPR006612">
    <property type="entry name" value="THAP_Znf"/>
</dbReference>